<dbReference type="InterPro" id="IPR000210">
    <property type="entry name" value="BTB/POZ_dom"/>
</dbReference>
<feature type="domain" description="BTB" evidence="3">
    <location>
        <begin position="16"/>
        <end position="86"/>
    </location>
</feature>
<dbReference type="SUPFAM" id="SSF54695">
    <property type="entry name" value="POZ domain"/>
    <property type="match status" value="1"/>
</dbReference>
<name>A0A0G2YBK0_9VIRU</name>
<dbReference type="InterPro" id="IPR011047">
    <property type="entry name" value="Quinoprotein_ADH-like_sf"/>
</dbReference>
<reference evidence="4 5" key="1">
    <citation type="submission" date="2014-10" db="EMBL/GenBank/DDBJ databases">
        <title>Pan-genome analysis of Brazilian lineage A amoebal mimiviruses.</title>
        <authorList>
            <person name="Assis F.L."/>
            <person name="Abrahao J.S."/>
            <person name="Kroon E.G."/>
            <person name="Dornas F.P."/>
            <person name="Andrade K.R."/>
            <person name="Borato P.V.M."/>
            <person name="Pilotto M.R."/>
            <person name="Benamar S."/>
            <person name="LaScola B."/>
            <person name="Colson P."/>
        </authorList>
    </citation>
    <scope>NUCLEOTIDE SEQUENCE [LARGE SCALE GENOMIC DNA]</scope>
    <source>
        <strain evidence="4 5">Kroon</strain>
    </source>
</reference>
<keyword evidence="2" id="KW-0812">Transmembrane</keyword>
<keyword evidence="2" id="KW-0472">Membrane</keyword>
<dbReference type="SUPFAM" id="SSF50998">
    <property type="entry name" value="Quinoprotein alcohol dehydrogenase-like"/>
    <property type="match status" value="1"/>
</dbReference>
<organism evidence="4 5">
    <name type="scientific">Acanthamoeba polyphaga mimivirus Kroon</name>
    <dbReference type="NCBI Taxonomy" id="3069720"/>
    <lineage>
        <taxon>Viruses</taxon>
        <taxon>Varidnaviria</taxon>
        <taxon>Bamfordvirae</taxon>
        <taxon>Nucleocytoviricota</taxon>
        <taxon>Megaviricetes</taxon>
        <taxon>Imitervirales</taxon>
        <taxon>Mimiviridae</taxon>
        <taxon>Megamimivirinae</taxon>
        <taxon>Mimivirus</taxon>
        <taxon>Mimivirus lagoaense</taxon>
    </lineage>
</organism>
<dbReference type="Pfam" id="PF00651">
    <property type="entry name" value="BTB"/>
    <property type="match status" value="1"/>
</dbReference>
<sequence length="486" mass="57386">MDKQNLIDLYNNEILTDCQLHLTDTTVSVVMNVHKNILYMACPYFKCMFTNFREQKSSIIKLEVRNARIASDIIKSFYGFCFEIPDWKYLTDAYIMKDFFQLDKLLDTVDRTVVPQHEFDDFIDTIDKIGYNEFFLTKIVKNIPENYDLEIFPLDLLNGLLSVCENYDIITIRDKGAYIWSTKYNKIILFYPDTNISNINSISNNCFYFCKKNEDLCLEPLFKMTISRVNDTCIPFIEEMGIKIEGSIWIHKRTNQLLMMTNIQTISVYDVDLKILIKRFNFEEKVVFFYVFEDVLLVFTIVDTIIINLMSGKIIKKFHKYLGSIVVYNSNINSFAYVTGSYIVCIFSLTSLSITNTIIHYNIMDMRFCDESNYFIIIDWHDTIWIYDINNNYNLVKTVNIKDIFGIKIKELIEFSSNTFIILTDYNDQVYIFDIETEKITQIMNCFEDDNKLRFIIKINNPEQKIFSKIHKIIQEKTQSKSSISS</sequence>
<evidence type="ECO:0000259" key="3">
    <source>
        <dbReference type="PROSITE" id="PS50097"/>
    </source>
</evidence>
<dbReference type="EMBL" id="KM982402">
    <property type="protein sequence ID" value="AKI80471.1"/>
    <property type="molecule type" value="Genomic_DNA"/>
</dbReference>
<dbReference type="Proteomes" id="UP000240461">
    <property type="component" value="Segment"/>
</dbReference>
<dbReference type="Gene3D" id="3.30.710.10">
    <property type="entry name" value="Potassium Channel Kv1.1, Chain A"/>
    <property type="match status" value="1"/>
</dbReference>
<evidence type="ECO:0000256" key="1">
    <source>
        <dbReference type="ARBA" id="ARBA00006497"/>
    </source>
</evidence>
<dbReference type="InterPro" id="IPR015943">
    <property type="entry name" value="WD40/YVTN_repeat-like_dom_sf"/>
</dbReference>
<proteinExistence type="inferred from homology"/>
<feature type="transmembrane region" description="Helical" evidence="2">
    <location>
        <begin position="287"/>
        <end position="315"/>
    </location>
</feature>
<feature type="transmembrane region" description="Helical" evidence="2">
    <location>
        <begin position="335"/>
        <end position="359"/>
    </location>
</feature>
<protein>
    <recommendedName>
        <fullName evidence="3">BTB domain-containing protein</fullName>
    </recommendedName>
</protein>
<evidence type="ECO:0000313" key="5">
    <source>
        <dbReference type="Proteomes" id="UP000240461"/>
    </source>
</evidence>
<keyword evidence="5" id="KW-1185">Reference proteome</keyword>
<dbReference type="KEGG" id="vg:80514269"/>
<evidence type="ECO:0000256" key="2">
    <source>
        <dbReference type="SAM" id="Phobius"/>
    </source>
</evidence>
<keyword evidence="2" id="KW-1133">Transmembrane helix</keyword>
<dbReference type="PROSITE" id="PS50097">
    <property type="entry name" value="BTB"/>
    <property type="match status" value="1"/>
</dbReference>
<comment type="similarity">
    <text evidence="1">Belongs to the mimivirus BTB/WD family.</text>
</comment>
<evidence type="ECO:0000313" key="4">
    <source>
        <dbReference type="EMBL" id="AKI80471.1"/>
    </source>
</evidence>
<dbReference type="InterPro" id="IPR011333">
    <property type="entry name" value="SKP1/BTB/POZ_sf"/>
</dbReference>
<accession>A0A0G2YBK0</accession>
<dbReference type="Gene3D" id="2.130.10.10">
    <property type="entry name" value="YVTN repeat-like/Quinoprotein amine dehydrogenase"/>
    <property type="match status" value="1"/>
</dbReference>